<protein>
    <submittedName>
        <fullName evidence="2">Uncharacterized protein</fullName>
    </submittedName>
</protein>
<evidence type="ECO:0000313" key="3">
    <source>
        <dbReference type="Proteomes" id="UP000299102"/>
    </source>
</evidence>
<keyword evidence="3" id="KW-1185">Reference proteome</keyword>
<name>A0A4C1SDI5_EUMVA</name>
<dbReference type="EMBL" id="BGZK01000002">
    <property type="protein sequence ID" value="GBO99159.1"/>
    <property type="molecule type" value="Genomic_DNA"/>
</dbReference>
<proteinExistence type="predicted"/>
<evidence type="ECO:0000313" key="2">
    <source>
        <dbReference type="EMBL" id="GBO99159.1"/>
    </source>
</evidence>
<reference evidence="2 3" key="1">
    <citation type="journal article" date="2019" name="Commun. Biol.">
        <title>The bagworm genome reveals a unique fibroin gene that provides high tensile strength.</title>
        <authorList>
            <person name="Kono N."/>
            <person name="Nakamura H."/>
            <person name="Ohtoshi R."/>
            <person name="Tomita M."/>
            <person name="Numata K."/>
            <person name="Arakawa K."/>
        </authorList>
    </citation>
    <scope>NUCLEOTIDE SEQUENCE [LARGE SCALE GENOMIC DNA]</scope>
</reference>
<organism evidence="2 3">
    <name type="scientific">Eumeta variegata</name>
    <name type="common">Bagworm moth</name>
    <name type="synonym">Eumeta japonica</name>
    <dbReference type="NCBI Taxonomy" id="151549"/>
    <lineage>
        <taxon>Eukaryota</taxon>
        <taxon>Metazoa</taxon>
        <taxon>Ecdysozoa</taxon>
        <taxon>Arthropoda</taxon>
        <taxon>Hexapoda</taxon>
        <taxon>Insecta</taxon>
        <taxon>Pterygota</taxon>
        <taxon>Neoptera</taxon>
        <taxon>Endopterygota</taxon>
        <taxon>Lepidoptera</taxon>
        <taxon>Glossata</taxon>
        <taxon>Ditrysia</taxon>
        <taxon>Tineoidea</taxon>
        <taxon>Psychidae</taxon>
        <taxon>Oiketicinae</taxon>
        <taxon>Eumeta</taxon>
    </lineage>
</organism>
<accession>A0A4C1SDI5</accession>
<feature type="region of interest" description="Disordered" evidence="1">
    <location>
        <begin position="35"/>
        <end position="61"/>
    </location>
</feature>
<evidence type="ECO:0000256" key="1">
    <source>
        <dbReference type="SAM" id="MobiDB-lite"/>
    </source>
</evidence>
<comment type="caution">
    <text evidence="2">The sequence shown here is derived from an EMBL/GenBank/DDBJ whole genome shotgun (WGS) entry which is preliminary data.</text>
</comment>
<dbReference type="AlphaFoldDB" id="A0A4C1SDI5"/>
<sequence>MKSLVEKLLLKPNDTTGSRYAQAARAERVTAQRRYQMTTDSSGGSFVESARRRSPSPGSLTLRTVVESRLHFLGR</sequence>
<dbReference type="Proteomes" id="UP000299102">
    <property type="component" value="Unassembled WGS sequence"/>
</dbReference>
<gene>
    <name evidence="2" type="ORF">EVAR_470_1</name>
</gene>
<feature type="compositionally biased region" description="Polar residues" evidence="1">
    <location>
        <begin position="35"/>
        <end position="44"/>
    </location>
</feature>